<evidence type="ECO:0000256" key="6">
    <source>
        <dbReference type="ARBA" id="ARBA00022927"/>
    </source>
</evidence>
<dbReference type="CDD" id="cd15853">
    <property type="entry name" value="SNARE_Bet1"/>
    <property type="match status" value="1"/>
</dbReference>
<keyword evidence="4 13" id="KW-0812">Transmembrane</keyword>
<evidence type="ECO:0000256" key="1">
    <source>
        <dbReference type="ARBA" id="ARBA00004163"/>
    </source>
</evidence>
<evidence type="ECO:0000256" key="8">
    <source>
        <dbReference type="ARBA" id="ARBA00023034"/>
    </source>
</evidence>
<dbReference type="SUPFAM" id="SSF58038">
    <property type="entry name" value="SNARE fusion complex"/>
    <property type="match status" value="1"/>
</dbReference>
<keyword evidence="8" id="KW-0333">Golgi apparatus</keyword>
<dbReference type="Gene3D" id="1.20.5.110">
    <property type="match status" value="1"/>
</dbReference>
<comment type="similarity">
    <text evidence="11">Belongs to the BET1 family.</text>
</comment>
<keyword evidence="3" id="KW-0813">Transport</keyword>
<dbReference type="PANTHER" id="PTHR12791">
    <property type="entry name" value="GOLGI SNARE BET1-RELATED"/>
    <property type="match status" value="1"/>
</dbReference>
<dbReference type="EnsemblPlants" id="Kaladp0082s0183.1.v1.1">
    <property type="protein sequence ID" value="Kaladp0082s0183.1.v1.1"/>
    <property type="gene ID" value="Kaladp0082s0183.v1.1"/>
</dbReference>
<evidence type="ECO:0000256" key="13">
    <source>
        <dbReference type="SAM" id="Phobius"/>
    </source>
</evidence>
<keyword evidence="10 13" id="KW-0472">Membrane</keyword>
<evidence type="ECO:0000256" key="2">
    <source>
        <dbReference type="ARBA" id="ARBA00004409"/>
    </source>
</evidence>
<evidence type="ECO:0000313" key="15">
    <source>
        <dbReference type="EnsemblPlants" id="Kaladp0082s0183.1.v1.1"/>
    </source>
</evidence>
<evidence type="ECO:0000256" key="4">
    <source>
        <dbReference type="ARBA" id="ARBA00022692"/>
    </source>
</evidence>
<evidence type="ECO:0000256" key="9">
    <source>
        <dbReference type="ARBA" id="ARBA00023054"/>
    </source>
</evidence>
<dbReference type="Proteomes" id="UP000594263">
    <property type="component" value="Unplaced"/>
</dbReference>
<keyword evidence="16" id="KW-1185">Reference proteome</keyword>
<protein>
    <recommendedName>
        <fullName evidence="14">t-SNARE coiled-coil homology domain-containing protein</fullName>
    </recommendedName>
</protein>
<evidence type="ECO:0000313" key="16">
    <source>
        <dbReference type="Proteomes" id="UP000594263"/>
    </source>
</evidence>
<keyword evidence="6" id="KW-0653">Protein transport</keyword>
<dbReference type="FunFam" id="1.20.5.110:FF:000033">
    <property type="entry name" value="bet1-like SNARE 1-1"/>
    <property type="match status" value="1"/>
</dbReference>
<accession>A0A7N0UVC3</accession>
<dbReference type="OMA" id="KMDSARG"/>
<dbReference type="PROSITE" id="PS50192">
    <property type="entry name" value="T_SNARE"/>
    <property type="match status" value="1"/>
</dbReference>
<name>A0A7N0UVC3_KALFE</name>
<organism evidence="15 16">
    <name type="scientific">Kalanchoe fedtschenkoi</name>
    <name type="common">Lavender scallops</name>
    <name type="synonym">South American air plant</name>
    <dbReference type="NCBI Taxonomy" id="63787"/>
    <lineage>
        <taxon>Eukaryota</taxon>
        <taxon>Viridiplantae</taxon>
        <taxon>Streptophyta</taxon>
        <taxon>Embryophyta</taxon>
        <taxon>Tracheophyta</taxon>
        <taxon>Spermatophyta</taxon>
        <taxon>Magnoliopsida</taxon>
        <taxon>eudicotyledons</taxon>
        <taxon>Gunneridae</taxon>
        <taxon>Pentapetalae</taxon>
        <taxon>Saxifragales</taxon>
        <taxon>Crassulaceae</taxon>
        <taxon>Kalanchoe</taxon>
    </lineage>
</organism>
<evidence type="ECO:0000256" key="5">
    <source>
        <dbReference type="ARBA" id="ARBA00022824"/>
    </source>
</evidence>
<dbReference type="GO" id="GO:0005789">
    <property type="term" value="C:endoplasmic reticulum membrane"/>
    <property type="evidence" value="ECO:0007669"/>
    <property type="project" value="UniProtKB-SubCell"/>
</dbReference>
<reference evidence="15" key="1">
    <citation type="submission" date="2021-01" db="UniProtKB">
        <authorList>
            <consortium name="EnsemblPlants"/>
        </authorList>
    </citation>
    <scope>IDENTIFICATION</scope>
</reference>
<evidence type="ECO:0000256" key="12">
    <source>
        <dbReference type="ARBA" id="ARBA00060029"/>
    </source>
</evidence>
<dbReference type="GO" id="GO:0015031">
    <property type="term" value="P:protein transport"/>
    <property type="evidence" value="ECO:0007669"/>
    <property type="project" value="UniProtKB-KW"/>
</dbReference>
<comment type="subcellular location">
    <subcellularLocation>
        <location evidence="1">Endoplasmic reticulum membrane</location>
        <topology evidence="1">Single-pass type IV membrane protein</topology>
    </subcellularLocation>
    <subcellularLocation>
        <location evidence="2">Golgi apparatus membrane</location>
        <topology evidence="2">Single-pass type IV membrane protein</topology>
    </subcellularLocation>
</comment>
<keyword evidence="7 13" id="KW-1133">Transmembrane helix</keyword>
<dbReference type="SMART" id="SM00397">
    <property type="entry name" value="t_SNARE"/>
    <property type="match status" value="1"/>
</dbReference>
<evidence type="ECO:0000256" key="10">
    <source>
        <dbReference type="ARBA" id="ARBA00023136"/>
    </source>
</evidence>
<evidence type="ECO:0000256" key="7">
    <source>
        <dbReference type="ARBA" id="ARBA00022989"/>
    </source>
</evidence>
<keyword evidence="9" id="KW-0175">Coiled coil</keyword>
<evidence type="ECO:0000259" key="14">
    <source>
        <dbReference type="PROSITE" id="PS50192"/>
    </source>
</evidence>
<sequence>MSFRRENRGSRSTLFDDIEEGGLRTNSQPRQIDIRDNDKDLDSLHDRVSFLKRLTGDIHEEVETHNRMLDRMGNAMDASRGIMSGTMDRFKKVFEKKSTRRTCVRIIYVVIALLIVIYLIRLIRHFR</sequence>
<evidence type="ECO:0000256" key="11">
    <source>
        <dbReference type="ARBA" id="ARBA00037962"/>
    </source>
</evidence>
<dbReference type="AlphaFoldDB" id="A0A7N0UVC3"/>
<dbReference type="Gramene" id="Kaladp0082s0183.1.v1.1">
    <property type="protein sequence ID" value="Kaladp0082s0183.1.v1.1"/>
    <property type="gene ID" value="Kaladp0082s0183.v1.1"/>
</dbReference>
<comment type="function">
    <text evidence="12">Required for vesicular transport from the ER to the Golgi complex. Functions as a SNARE associated with ER-derived vesicles.</text>
</comment>
<proteinExistence type="inferred from homology"/>
<dbReference type="InterPro" id="IPR000727">
    <property type="entry name" value="T_SNARE_dom"/>
</dbReference>
<feature type="domain" description="T-SNARE coiled-coil homology" evidence="14">
    <location>
        <begin position="31"/>
        <end position="93"/>
    </location>
</feature>
<keyword evidence="5" id="KW-0256">Endoplasmic reticulum</keyword>
<dbReference type="InterPro" id="IPR039899">
    <property type="entry name" value="BET1_SNARE"/>
</dbReference>
<evidence type="ECO:0000256" key="3">
    <source>
        <dbReference type="ARBA" id="ARBA00022448"/>
    </source>
</evidence>
<dbReference type="GO" id="GO:0000139">
    <property type="term" value="C:Golgi membrane"/>
    <property type="evidence" value="ECO:0007669"/>
    <property type="project" value="UniProtKB-SubCell"/>
</dbReference>
<feature type="transmembrane region" description="Helical" evidence="13">
    <location>
        <begin position="106"/>
        <end position="123"/>
    </location>
</feature>